<dbReference type="AlphaFoldDB" id="X0W577"/>
<reference evidence="2" key="1">
    <citation type="journal article" date="2014" name="Front. Microbiol.">
        <title>High frequency of phylogenetically diverse reductive dehalogenase-homologous genes in deep subseafloor sedimentary metagenomes.</title>
        <authorList>
            <person name="Kawai M."/>
            <person name="Futagami T."/>
            <person name="Toyoda A."/>
            <person name="Takaki Y."/>
            <person name="Nishi S."/>
            <person name="Hori S."/>
            <person name="Arai W."/>
            <person name="Tsubouchi T."/>
            <person name="Morono Y."/>
            <person name="Uchiyama I."/>
            <person name="Ito T."/>
            <person name="Fujiyama A."/>
            <person name="Inagaki F."/>
            <person name="Takami H."/>
        </authorList>
    </citation>
    <scope>NUCLEOTIDE SEQUENCE</scope>
    <source>
        <strain evidence="2">Expedition CK06-06</strain>
    </source>
</reference>
<feature type="non-terminal residue" evidence="2">
    <location>
        <position position="171"/>
    </location>
</feature>
<evidence type="ECO:0000259" key="1">
    <source>
        <dbReference type="Pfam" id="PF00501"/>
    </source>
</evidence>
<gene>
    <name evidence="2" type="ORF">S01H1_34964</name>
</gene>
<dbReference type="EMBL" id="BARS01021807">
    <property type="protein sequence ID" value="GAG07866.1"/>
    <property type="molecule type" value="Genomic_DNA"/>
</dbReference>
<comment type="caution">
    <text evidence="2">The sequence shown here is derived from an EMBL/GenBank/DDBJ whole genome shotgun (WGS) entry which is preliminary data.</text>
</comment>
<dbReference type="InterPro" id="IPR000873">
    <property type="entry name" value="AMP-dep_synth/lig_dom"/>
</dbReference>
<dbReference type="InterPro" id="IPR050237">
    <property type="entry name" value="ATP-dep_AMP-bd_enzyme"/>
</dbReference>
<dbReference type="PANTHER" id="PTHR43767:SF1">
    <property type="entry name" value="NONRIBOSOMAL PEPTIDE SYNTHASE PES1 (EUROFUNG)-RELATED"/>
    <property type="match status" value="1"/>
</dbReference>
<dbReference type="PANTHER" id="PTHR43767">
    <property type="entry name" value="LONG-CHAIN-FATTY-ACID--COA LIGASE"/>
    <property type="match status" value="1"/>
</dbReference>
<dbReference type="SUPFAM" id="SSF56801">
    <property type="entry name" value="Acetyl-CoA synthetase-like"/>
    <property type="match status" value="1"/>
</dbReference>
<evidence type="ECO:0000313" key="2">
    <source>
        <dbReference type="EMBL" id="GAG07866.1"/>
    </source>
</evidence>
<organism evidence="2">
    <name type="scientific">marine sediment metagenome</name>
    <dbReference type="NCBI Taxonomy" id="412755"/>
    <lineage>
        <taxon>unclassified sequences</taxon>
        <taxon>metagenomes</taxon>
        <taxon>ecological metagenomes</taxon>
    </lineage>
</organism>
<accession>X0W577</accession>
<sequence length="171" mass="18095">MSCGYAGPVPPVWKLDGGCSVKSLPNPETLDKLPALCSREYGARAAFRMMTDSSEYREYTFDGVDALSGGCSVRLASLGVKPRDRVGLYAPNSPDWPVAAFGVFRAGGVLVPLDVRAAEAEFVFAAKDSGLRLILASDAHLDKAREFTPSGVKVVSLEAEVAAASADKKKP</sequence>
<proteinExistence type="predicted"/>
<dbReference type="InterPro" id="IPR042099">
    <property type="entry name" value="ANL_N_sf"/>
</dbReference>
<name>X0W577_9ZZZZ</name>
<dbReference type="Gene3D" id="3.40.50.12780">
    <property type="entry name" value="N-terminal domain of ligase-like"/>
    <property type="match status" value="1"/>
</dbReference>
<dbReference type="Pfam" id="PF00501">
    <property type="entry name" value="AMP-binding"/>
    <property type="match status" value="1"/>
</dbReference>
<feature type="domain" description="AMP-dependent synthetase/ligase" evidence="1">
    <location>
        <begin position="43"/>
        <end position="158"/>
    </location>
</feature>
<protein>
    <recommendedName>
        <fullName evidence="1">AMP-dependent synthetase/ligase domain-containing protein</fullName>
    </recommendedName>
</protein>